<evidence type="ECO:0000313" key="5">
    <source>
        <dbReference type="Proteomes" id="UP000326302"/>
    </source>
</evidence>
<reference evidence="4 5" key="1">
    <citation type="submission" date="2019-10" db="EMBL/GenBank/DDBJ databases">
        <title>Unraveling microbial dark matter from salterns through culturing: the case of the genus Halosegnis.</title>
        <authorList>
            <person name="Duran-Viseras A."/>
            <person name="Andrei A.-S."/>
            <person name="Vera-Gargallo B."/>
            <person name="Ghai R."/>
            <person name="Sanchez-Porro C."/>
            <person name="Ventosa A."/>
        </authorList>
    </citation>
    <scope>NUCLEOTIDE SEQUENCE [LARGE SCALE GENOMIC DNA]</scope>
    <source>
        <strain evidence="2 5">F17-44</strain>
        <strain evidence="3 4">F19-13</strain>
    </source>
</reference>
<dbReference type="AlphaFoldDB" id="A0A5N5UEQ2"/>
<evidence type="ECO:0000313" key="4">
    <source>
        <dbReference type="Proteomes" id="UP000326207"/>
    </source>
</evidence>
<evidence type="ECO:0000313" key="3">
    <source>
        <dbReference type="EMBL" id="KAB7519675.1"/>
    </source>
</evidence>
<keyword evidence="1" id="KW-1133">Transmembrane helix</keyword>
<accession>A0A5N5UQB2</accession>
<keyword evidence="1" id="KW-0472">Membrane</keyword>
<gene>
    <name evidence="2" type="ORF">DMP03_07570</name>
    <name evidence="3" type="ORF">DP108_00005</name>
</gene>
<evidence type="ECO:0000313" key="2">
    <source>
        <dbReference type="EMBL" id="KAB7517204.1"/>
    </source>
</evidence>
<dbReference type="Gene3D" id="1.10.287.1260">
    <property type="match status" value="1"/>
</dbReference>
<proteinExistence type="predicted"/>
<sequence length="108" mass="11212">MKPARKLTLVGVGLLAVTVGFAVAGFGNLLSSIATVVAALTLAIGFASQDLIGNLVAGAFLIGDPKVNYPTLLSHCCGFVEGGASCFDDALCRHRSGVRRERSLHRRG</sequence>
<dbReference type="EMBL" id="QJOW01000002">
    <property type="protein sequence ID" value="KAB7517204.1"/>
    <property type="molecule type" value="Genomic_DNA"/>
</dbReference>
<feature type="non-terminal residue" evidence="2">
    <location>
        <position position="108"/>
    </location>
</feature>
<dbReference type="Proteomes" id="UP000326207">
    <property type="component" value="Unassembled WGS sequence"/>
</dbReference>
<feature type="transmembrane region" description="Helical" evidence="1">
    <location>
        <begin position="32"/>
        <end position="62"/>
    </location>
</feature>
<keyword evidence="1" id="KW-0812">Transmembrane</keyword>
<name>A0A5N5UEQ2_9EURY</name>
<comment type="caution">
    <text evidence="2">The sequence shown here is derived from an EMBL/GenBank/DDBJ whole genome shotgun (WGS) entry which is preliminary data.</text>
</comment>
<dbReference type="EMBL" id="QMDY01000001">
    <property type="protein sequence ID" value="KAB7519675.1"/>
    <property type="molecule type" value="Genomic_DNA"/>
</dbReference>
<dbReference type="OrthoDB" id="31543at2157"/>
<protein>
    <submittedName>
        <fullName evidence="2">Mechanosensitive ion channel</fullName>
    </submittedName>
</protein>
<accession>A0A5N5UEQ2</accession>
<evidence type="ECO:0000256" key="1">
    <source>
        <dbReference type="SAM" id="Phobius"/>
    </source>
</evidence>
<organism evidence="2 5">
    <name type="scientific">Halosegnis rubeus</name>
    <dbReference type="NCBI Taxonomy" id="2212850"/>
    <lineage>
        <taxon>Archaea</taxon>
        <taxon>Methanobacteriati</taxon>
        <taxon>Methanobacteriota</taxon>
        <taxon>Stenosarchaea group</taxon>
        <taxon>Halobacteria</taxon>
        <taxon>Halobacteriales</taxon>
        <taxon>Natronomonadaceae</taxon>
        <taxon>Halosegnis</taxon>
    </lineage>
</organism>
<dbReference type="Proteomes" id="UP000326302">
    <property type="component" value="Unassembled WGS sequence"/>
</dbReference>